<dbReference type="InterPro" id="IPR009003">
    <property type="entry name" value="Peptidase_S1_PA"/>
</dbReference>
<accession>B9YD37</accession>
<dbReference type="AlphaFoldDB" id="B9YD37"/>
<reference evidence="1 2" key="2">
    <citation type="submission" date="2009-02" db="EMBL/GenBank/DDBJ databases">
        <title>Draft genome sequence of Holdemania filiformis DSM 12042.</title>
        <authorList>
            <person name="Sudarsanam P."/>
            <person name="Ley R."/>
            <person name="Guruge J."/>
            <person name="Turnbaugh P.J."/>
            <person name="Mahowald M."/>
            <person name="Liep D."/>
            <person name="Gordon J."/>
        </authorList>
    </citation>
    <scope>NUCLEOTIDE SEQUENCE [LARGE SCALE GENOMIC DNA]</scope>
    <source>
        <strain evidence="1 2">DSM 12042</strain>
    </source>
</reference>
<dbReference type="SUPFAM" id="SSF50494">
    <property type="entry name" value="Trypsin-like serine proteases"/>
    <property type="match status" value="1"/>
</dbReference>
<gene>
    <name evidence="1" type="ORF">HOLDEFILI_03750</name>
</gene>
<dbReference type="Proteomes" id="UP000005950">
    <property type="component" value="Unassembled WGS sequence"/>
</dbReference>
<sequence>MSLIPKVYMEAVLSIGTRSNAGINWIGTGFFVVKIIDDDKYQPFMVTNRHVLDGLSSVVIRLKEKDTGRLRIIDMPIVENGKKLYSIHSDDSVDVAVVLINGGFITENNLEFSAFNIDDNTLTSTQFLQKGGDEGSYIYMLGFPMGLVNADSNAPICRGGCVARIDSTEILRSKNILLDIQNFPGNSGSPIISRPEVVGIGDTPVLNQCALIGIIHGYLPYKEQLINSQTHEVVEIRSENSGIAVANPAEFIQEVVEIEMKRNYADTSDAGQEVQRHGLR</sequence>
<protein>
    <recommendedName>
        <fullName evidence="3">Trypsin</fullName>
    </recommendedName>
</protein>
<dbReference type="InterPro" id="IPR043504">
    <property type="entry name" value="Peptidase_S1_PA_chymotrypsin"/>
</dbReference>
<dbReference type="OrthoDB" id="9766361at2"/>
<dbReference type="RefSeq" id="WP_006060897.1">
    <property type="nucleotide sequence ID" value="NZ_GG657562.1"/>
</dbReference>
<comment type="caution">
    <text evidence="1">The sequence shown here is derived from an EMBL/GenBank/DDBJ whole genome shotgun (WGS) entry which is preliminary data.</text>
</comment>
<name>B9YD37_9FIRM</name>
<dbReference type="Pfam" id="PF13365">
    <property type="entry name" value="Trypsin_2"/>
    <property type="match status" value="1"/>
</dbReference>
<evidence type="ECO:0000313" key="1">
    <source>
        <dbReference type="EMBL" id="EEF66094.1"/>
    </source>
</evidence>
<evidence type="ECO:0008006" key="3">
    <source>
        <dbReference type="Google" id="ProtNLM"/>
    </source>
</evidence>
<proteinExistence type="predicted"/>
<dbReference type="STRING" id="545696.HOLDEFILI_03750"/>
<evidence type="ECO:0000313" key="2">
    <source>
        <dbReference type="Proteomes" id="UP000005950"/>
    </source>
</evidence>
<organism evidence="1 2">
    <name type="scientific">Holdemania filiformis DSM 12042</name>
    <dbReference type="NCBI Taxonomy" id="545696"/>
    <lineage>
        <taxon>Bacteria</taxon>
        <taxon>Bacillati</taxon>
        <taxon>Bacillota</taxon>
        <taxon>Erysipelotrichia</taxon>
        <taxon>Erysipelotrichales</taxon>
        <taxon>Erysipelotrichaceae</taxon>
        <taxon>Holdemania</taxon>
    </lineage>
</organism>
<dbReference type="HOGENOM" id="CLU_1037651_0_0_9"/>
<dbReference type="Gene3D" id="2.40.10.10">
    <property type="entry name" value="Trypsin-like serine proteases"/>
    <property type="match status" value="2"/>
</dbReference>
<reference evidence="1 2" key="1">
    <citation type="submission" date="2008-12" db="EMBL/GenBank/DDBJ databases">
        <authorList>
            <person name="Fulton L."/>
            <person name="Clifton S."/>
            <person name="Fulton B."/>
            <person name="Xu J."/>
            <person name="Minx P."/>
            <person name="Pepin K.H."/>
            <person name="Johnson M."/>
            <person name="Bhonagiri V."/>
            <person name="Nash W.E."/>
            <person name="Mardis E.R."/>
            <person name="Wilson R.K."/>
        </authorList>
    </citation>
    <scope>NUCLEOTIDE SEQUENCE [LARGE SCALE GENOMIC DNA]</scope>
    <source>
        <strain evidence="1 2">DSM 12042</strain>
    </source>
</reference>
<dbReference type="EMBL" id="ACCF01000236">
    <property type="protein sequence ID" value="EEF66094.1"/>
    <property type="molecule type" value="Genomic_DNA"/>
</dbReference>
<dbReference type="eggNOG" id="COG3591">
    <property type="taxonomic scope" value="Bacteria"/>
</dbReference>